<protein>
    <recommendedName>
        <fullName evidence="2">EGF-like domain-containing protein</fullName>
    </recommendedName>
</protein>
<evidence type="ECO:0000259" key="2">
    <source>
        <dbReference type="SMART" id="SM00181"/>
    </source>
</evidence>
<feature type="non-terminal residue" evidence="3">
    <location>
        <position position="1"/>
    </location>
</feature>
<dbReference type="InterPro" id="IPR000742">
    <property type="entry name" value="EGF"/>
</dbReference>
<organism evidence="3">
    <name type="scientific">Graphocephala atropunctata</name>
    <dbReference type="NCBI Taxonomy" id="36148"/>
    <lineage>
        <taxon>Eukaryota</taxon>
        <taxon>Metazoa</taxon>
        <taxon>Ecdysozoa</taxon>
        <taxon>Arthropoda</taxon>
        <taxon>Hexapoda</taxon>
        <taxon>Insecta</taxon>
        <taxon>Pterygota</taxon>
        <taxon>Neoptera</taxon>
        <taxon>Paraneoptera</taxon>
        <taxon>Hemiptera</taxon>
        <taxon>Auchenorrhyncha</taxon>
        <taxon>Membracoidea</taxon>
        <taxon>Cicadellidae</taxon>
        <taxon>Cicadellinae</taxon>
        <taxon>Cicadellini</taxon>
        <taxon>Graphocephala</taxon>
    </lineage>
</organism>
<sequence length="494" mass="56608">KNSTSICVPHCTPSCQNAVCVGPETCECLEGHTKGPANHICVPDCESCEHGTCVAPNVCMCLRGYKNPENDYGKCLPHCERNCINSICIEPNTCSCFDGYYEDDDEWHVCHAHCSQECVNGKCTLPEYCECLQDYEKDEKQWNVCHPYCSEECINSVCSAPNKCNCFWGFTQNQNSSKCSLLQNLSYDFHFSHKSWTRKRESGKTIVALKHPFIQESVLLNNVLKKLKYDTLLLLSCKLKHGISFLTNIKYICEIKKVNSNYLHEDQLSHPITLSYEGVFSDATEDKIIQNHLLPNQDKIQTSLKDNHEITSTTELYVLEIEEEINETRNASDLIKQTVRSPEIFNYTIILDFISFIKEEEITVDYFDDVQNLTVKEGKWCLCLKDNISLEVNRLTQFYFCQCHMEGEISLGFTSLGPVANVLLIIFAVLFLISVTTALCTRKQRDIHFTAAVVEENDEEEKWRVSFMNKLYPPPTYQIPNVFLYDVDQDSTEI</sequence>
<dbReference type="PANTHER" id="PTHR24047:SF29">
    <property type="entry name" value="EATER-RELATED"/>
    <property type="match status" value="1"/>
</dbReference>
<dbReference type="SMART" id="SM00181">
    <property type="entry name" value="EGF"/>
    <property type="match status" value="5"/>
</dbReference>
<feature type="domain" description="EGF-like" evidence="2">
    <location>
        <begin position="10"/>
        <end position="42"/>
    </location>
</feature>
<accession>A0A1B6LT17</accession>
<feature type="domain" description="EGF-like" evidence="2">
    <location>
        <begin position="113"/>
        <end position="146"/>
    </location>
</feature>
<evidence type="ECO:0000313" key="3">
    <source>
        <dbReference type="EMBL" id="JAT26833.1"/>
    </source>
</evidence>
<name>A0A1B6LT17_9HEMI</name>
<reference evidence="3" key="1">
    <citation type="submission" date="2015-11" db="EMBL/GenBank/DDBJ databases">
        <title>De novo transcriptome assembly of four potential Pierce s Disease insect vectors from Arizona vineyards.</title>
        <authorList>
            <person name="Tassone E.E."/>
        </authorList>
    </citation>
    <scope>NUCLEOTIDE SEQUENCE</scope>
</reference>
<gene>
    <name evidence="3" type="ORF">g.16063</name>
</gene>
<dbReference type="Gene3D" id="2.10.25.10">
    <property type="entry name" value="Laminin"/>
    <property type="match status" value="5"/>
</dbReference>
<proteinExistence type="predicted"/>
<dbReference type="AlphaFoldDB" id="A0A1B6LT17"/>
<keyword evidence="1" id="KW-1133">Transmembrane helix</keyword>
<dbReference type="InterPro" id="IPR053255">
    <property type="entry name" value="EGF-like_domain"/>
</dbReference>
<keyword evidence="1" id="KW-0472">Membrane</keyword>
<keyword evidence="1" id="KW-0812">Transmembrane</keyword>
<dbReference type="PANTHER" id="PTHR24047">
    <property type="entry name" value="FI01909P-RELATED"/>
    <property type="match status" value="1"/>
</dbReference>
<dbReference type="EMBL" id="GEBQ01013144">
    <property type="protein sequence ID" value="JAT26833.1"/>
    <property type="molecule type" value="Transcribed_RNA"/>
</dbReference>
<feature type="domain" description="EGF-like" evidence="2">
    <location>
        <begin position="148"/>
        <end position="180"/>
    </location>
</feature>
<feature type="transmembrane region" description="Helical" evidence="1">
    <location>
        <begin position="419"/>
        <end position="440"/>
    </location>
</feature>
<evidence type="ECO:0000256" key="1">
    <source>
        <dbReference type="SAM" id="Phobius"/>
    </source>
</evidence>
<feature type="domain" description="EGF-like" evidence="2">
    <location>
        <begin position="78"/>
        <end position="111"/>
    </location>
</feature>
<feature type="domain" description="EGF-like" evidence="2">
    <location>
        <begin position="44"/>
        <end position="76"/>
    </location>
</feature>